<dbReference type="EMBL" id="UZAN01042642">
    <property type="protein sequence ID" value="VDP76460.1"/>
    <property type="molecule type" value="Genomic_DNA"/>
</dbReference>
<reference evidence="3" key="1">
    <citation type="submission" date="2016-06" db="UniProtKB">
        <authorList>
            <consortium name="WormBaseParasite"/>
        </authorList>
    </citation>
    <scope>IDENTIFICATION</scope>
</reference>
<accession>A0A183AFM2</accession>
<organism evidence="3">
    <name type="scientific">Echinostoma caproni</name>
    <dbReference type="NCBI Taxonomy" id="27848"/>
    <lineage>
        <taxon>Eukaryota</taxon>
        <taxon>Metazoa</taxon>
        <taxon>Spiralia</taxon>
        <taxon>Lophotrochozoa</taxon>
        <taxon>Platyhelminthes</taxon>
        <taxon>Trematoda</taxon>
        <taxon>Digenea</taxon>
        <taxon>Plagiorchiida</taxon>
        <taxon>Echinostomata</taxon>
        <taxon>Echinostomatoidea</taxon>
        <taxon>Echinostomatidae</taxon>
        <taxon>Echinostoma</taxon>
    </lineage>
</organism>
<reference evidence="1 2" key="2">
    <citation type="submission" date="2018-11" db="EMBL/GenBank/DDBJ databases">
        <authorList>
            <consortium name="Pathogen Informatics"/>
        </authorList>
    </citation>
    <scope>NUCLEOTIDE SEQUENCE [LARGE SCALE GENOMIC DNA]</scope>
    <source>
        <strain evidence="1 2">Egypt</strain>
    </source>
</reference>
<dbReference type="Proteomes" id="UP000272942">
    <property type="component" value="Unassembled WGS sequence"/>
</dbReference>
<evidence type="ECO:0000313" key="2">
    <source>
        <dbReference type="Proteomes" id="UP000272942"/>
    </source>
</evidence>
<evidence type="ECO:0000313" key="1">
    <source>
        <dbReference type="EMBL" id="VDP76460.1"/>
    </source>
</evidence>
<name>A0A183AFM2_9TREM</name>
<keyword evidence="2" id="KW-1185">Reference proteome</keyword>
<protein>
    <submittedName>
        <fullName evidence="1 3">Uncharacterized protein</fullName>
    </submittedName>
</protein>
<dbReference type="AlphaFoldDB" id="A0A183AFM2"/>
<sequence length="165" mass="18563">MFLALPSSLDLAQTSTYRSPSFVPTLMPKRFRSRNTTTTAMLSPRSRSCNWHRSDSTQLQSDIVRLPDLTPTESGYQARGLSLAKLTGRTNKRWERSKTIQVKWQNFIGQLDLEYSPHPPPPSPVCKSRISRLSQGNPSVVSFPCGQMEMHWKVPDHGDGSGDCE</sequence>
<evidence type="ECO:0000313" key="3">
    <source>
        <dbReference type="WBParaSite" id="ECPE_0000577001-mRNA-1"/>
    </source>
</evidence>
<gene>
    <name evidence="1" type="ORF">ECPE_LOCUS5757</name>
</gene>
<dbReference type="WBParaSite" id="ECPE_0000577001-mRNA-1">
    <property type="protein sequence ID" value="ECPE_0000577001-mRNA-1"/>
    <property type="gene ID" value="ECPE_0000577001"/>
</dbReference>
<proteinExistence type="predicted"/>